<comment type="cofactor">
    <cofactor evidence="2 11">
        <name>Mg(2+)</name>
        <dbReference type="ChEBI" id="CHEBI:18420"/>
    </cofactor>
</comment>
<keyword evidence="14" id="KW-1185">Reference proteome</keyword>
<dbReference type="InterPro" id="IPR012695">
    <property type="entry name" value="PrpB"/>
</dbReference>
<keyword evidence="5 11" id="KW-0479">Metal-binding</keyword>
<dbReference type="UniPathway" id="UPA00946"/>
<evidence type="ECO:0000256" key="7">
    <source>
        <dbReference type="ARBA" id="ARBA00023239"/>
    </source>
</evidence>
<dbReference type="GO" id="GO:0000287">
    <property type="term" value="F:magnesium ion binding"/>
    <property type="evidence" value="ECO:0007669"/>
    <property type="project" value="UniProtKB-UniRule"/>
</dbReference>
<evidence type="ECO:0000256" key="11">
    <source>
        <dbReference type="HAMAP-Rule" id="MF_01939"/>
    </source>
</evidence>
<dbReference type="GO" id="GO:0019629">
    <property type="term" value="P:propionate catabolic process, 2-methylcitrate cycle"/>
    <property type="evidence" value="ECO:0007669"/>
    <property type="project" value="UniProtKB-UniRule"/>
</dbReference>
<dbReference type="OrthoDB" id="8629576at2"/>
<organism evidence="13 14">
    <name type="scientific">Singulisphaera acidiphila (strain ATCC BAA-1392 / DSM 18658 / VKM B-2454 / MOB10)</name>
    <dbReference type="NCBI Taxonomy" id="886293"/>
    <lineage>
        <taxon>Bacteria</taxon>
        <taxon>Pseudomonadati</taxon>
        <taxon>Planctomycetota</taxon>
        <taxon>Planctomycetia</taxon>
        <taxon>Isosphaerales</taxon>
        <taxon>Isosphaeraceae</taxon>
        <taxon>Singulisphaera</taxon>
    </lineage>
</organism>
<dbReference type="InterPro" id="IPR018523">
    <property type="entry name" value="Isocitrate_lyase_ph_CS"/>
</dbReference>
<dbReference type="PANTHER" id="PTHR42905">
    <property type="entry name" value="PHOSPHOENOLPYRUVATE CARBOXYLASE"/>
    <property type="match status" value="1"/>
</dbReference>
<dbReference type="SUPFAM" id="SSF51621">
    <property type="entry name" value="Phosphoenolpyruvate/pyruvate domain"/>
    <property type="match status" value="1"/>
</dbReference>
<sequence>MPSPGARLRAAWVEQPIAIPGAFNALTAKLAERLGFAAVYLSGGALSAGWAGLPDIGLLSLTEFVEQAAVIARATSLPLLCDADTGFGEAINVVRTIQLFEQAGVAGVHLEDQVLPKRCGHLSGKALVETSAMTAKIRAAVEARRDPDFVIIARTDARSVEGFDAAIDRARAYRAAGADMIFPEALESPEEFAQFAERVEGPKIANMTEFGRSPLLTLDELGGLGYQAALFPLTAFRAAMRAVELTLVELRNAGTQRGIVDQMQTRAELYELLGYTNWEQRDRAYFTETPTES</sequence>
<name>L0DCK4_SINAD</name>
<dbReference type="FunFam" id="3.20.20.60:FF:000009">
    <property type="entry name" value="2-methylisocitrate lyase"/>
    <property type="match status" value="1"/>
</dbReference>
<keyword evidence="6 11" id="KW-0460">Magnesium</keyword>
<comment type="function">
    <text evidence="11">Involved in the catabolism of short chain fatty acids (SCFA) via the 2-methylcitrate cycle (propionate degradation route). Catalyzes the thermodynamically favored C-C bond cleavage of (2R,3S)-2-methylisocitrate to yield pyruvate and succinate via an alpha-carboxy-carbanion intermediate.</text>
</comment>
<comment type="subunit">
    <text evidence="8 11">Homotetramer; dimer of dimers.</text>
</comment>
<feature type="binding site" evidence="11">
    <location>
        <position position="184"/>
    </location>
    <ligand>
        <name>substrate</name>
    </ligand>
</feature>
<evidence type="ECO:0000256" key="4">
    <source>
        <dbReference type="ARBA" id="ARBA00012260"/>
    </source>
</evidence>
<dbReference type="HAMAP" id="MF_01939">
    <property type="entry name" value="PrpB"/>
    <property type="match status" value="1"/>
</dbReference>
<comment type="pathway">
    <text evidence="11 12">Organic acid metabolism; propanoate degradation.</text>
</comment>
<feature type="binding site" evidence="11">
    <location>
        <position position="154"/>
    </location>
    <ligand>
        <name>substrate</name>
    </ligand>
</feature>
<proteinExistence type="inferred from homology"/>
<gene>
    <name evidence="11" type="primary">prpB</name>
    <name evidence="13" type="ordered locus">Sinac_2255</name>
</gene>
<keyword evidence="7 11" id="KW-0456">Lyase</keyword>
<comment type="function">
    <text evidence="9">Involved in the catabolism of short chain fatty acids (SCFA) via the 2-methylcitrate cycle I (propionate degradation route). Catalyzes the thermodynamically favored C-C bond cleavage of (2R,3S)-2-methylisocitrate to yield pyruvate and succinate via an alpha-carboxy-carbanion intermediate.</text>
</comment>
<evidence type="ECO:0000256" key="6">
    <source>
        <dbReference type="ARBA" id="ARBA00022842"/>
    </source>
</evidence>
<dbReference type="EC" id="4.1.3.30" evidence="4 11"/>
<dbReference type="GO" id="GO:0046421">
    <property type="term" value="F:methylisocitrate lyase activity"/>
    <property type="evidence" value="ECO:0007669"/>
    <property type="project" value="UniProtKB-UniRule"/>
</dbReference>
<dbReference type="RefSeq" id="WP_015245729.1">
    <property type="nucleotide sequence ID" value="NC_019892.1"/>
</dbReference>
<evidence type="ECO:0000256" key="8">
    <source>
        <dbReference type="ARBA" id="ARBA00044762"/>
    </source>
</evidence>
<dbReference type="InterPro" id="IPR015813">
    <property type="entry name" value="Pyrv/PenolPyrv_kinase-like_dom"/>
</dbReference>
<dbReference type="InterPro" id="IPR040442">
    <property type="entry name" value="Pyrv_kinase-like_dom_sf"/>
</dbReference>
<evidence type="ECO:0000256" key="3">
    <source>
        <dbReference type="ARBA" id="ARBA00009282"/>
    </source>
</evidence>
<comment type="function">
    <text evidence="12">Catalyzes the thermodynamically favored C-C bond cleavage of (2R,3S)-2-methylisocitrate to yield pyruvate and succinate.</text>
</comment>
<evidence type="ECO:0000256" key="10">
    <source>
        <dbReference type="ARBA" id="ARBA00073849"/>
    </source>
</evidence>
<dbReference type="NCBIfam" id="TIGR02317">
    <property type="entry name" value="prpB"/>
    <property type="match status" value="1"/>
</dbReference>
<feature type="binding site" evidence="11">
    <location>
        <begin position="119"/>
        <end position="120"/>
    </location>
    <ligand>
        <name>substrate</name>
    </ligand>
</feature>
<feature type="binding site" evidence="11">
    <location>
        <position position="237"/>
    </location>
    <ligand>
        <name>substrate</name>
    </ligand>
</feature>
<dbReference type="HOGENOM" id="CLU_027389_3_2_0"/>
<dbReference type="Gene3D" id="3.20.20.60">
    <property type="entry name" value="Phosphoenolpyruvate-binding domains"/>
    <property type="match status" value="1"/>
</dbReference>
<evidence type="ECO:0000256" key="9">
    <source>
        <dbReference type="ARBA" id="ARBA00057039"/>
    </source>
</evidence>
<dbReference type="EMBL" id="CP003364">
    <property type="protein sequence ID" value="AGA26573.1"/>
    <property type="molecule type" value="Genomic_DNA"/>
</dbReference>
<evidence type="ECO:0000256" key="1">
    <source>
        <dbReference type="ARBA" id="ARBA00001050"/>
    </source>
</evidence>
<comment type="similarity">
    <text evidence="3 11 12">Belongs to the isocitrate lyase/PEP mutase superfamily. Methylisocitrate lyase family.</text>
</comment>
<dbReference type="AlphaFoldDB" id="L0DCK4"/>
<evidence type="ECO:0000256" key="12">
    <source>
        <dbReference type="RuleBase" id="RU361121"/>
    </source>
</evidence>
<dbReference type="Pfam" id="PF13714">
    <property type="entry name" value="PEP_mutase"/>
    <property type="match status" value="1"/>
</dbReference>
<feature type="binding site" evidence="11">
    <location>
        <begin position="42"/>
        <end position="44"/>
    </location>
    <ligand>
        <name>substrate</name>
    </ligand>
</feature>
<dbReference type="CDD" id="cd00377">
    <property type="entry name" value="ICL_PEPM"/>
    <property type="match status" value="1"/>
</dbReference>
<evidence type="ECO:0000256" key="5">
    <source>
        <dbReference type="ARBA" id="ARBA00022723"/>
    </source>
</evidence>
<feature type="binding site" evidence="11">
    <location>
        <begin position="206"/>
        <end position="208"/>
    </location>
    <ligand>
        <name>substrate</name>
    </ligand>
</feature>
<dbReference type="Proteomes" id="UP000010798">
    <property type="component" value="Chromosome"/>
</dbReference>
<evidence type="ECO:0000256" key="2">
    <source>
        <dbReference type="ARBA" id="ARBA00001946"/>
    </source>
</evidence>
<protein>
    <recommendedName>
        <fullName evidence="10 11">2-methylisocitrate lyase</fullName>
        <shortName evidence="11">2-MIC</shortName>
        <shortName evidence="11">MICL</shortName>
        <ecNumber evidence="4 11">4.1.3.30</ecNumber>
    </recommendedName>
    <alternativeName>
        <fullName evidence="11">(2R,3S)-2-methylisocitrate lyase</fullName>
    </alternativeName>
</protein>
<dbReference type="STRING" id="886293.Sinac_2255"/>
<evidence type="ECO:0000313" key="14">
    <source>
        <dbReference type="Proteomes" id="UP000010798"/>
    </source>
</evidence>
<dbReference type="eggNOG" id="COG2513">
    <property type="taxonomic scope" value="Bacteria"/>
</dbReference>
<feature type="binding site" evidence="11">
    <location>
        <position position="82"/>
    </location>
    <ligand>
        <name>Mg(2+)</name>
        <dbReference type="ChEBI" id="CHEBI:18420"/>
    </ligand>
</feature>
<feature type="binding site" evidence="11">
    <location>
        <position position="266"/>
    </location>
    <ligand>
        <name>substrate</name>
    </ligand>
</feature>
<dbReference type="PROSITE" id="PS00161">
    <property type="entry name" value="ISOCITRATE_LYASE"/>
    <property type="match status" value="1"/>
</dbReference>
<comment type="catalytic activity">
    <reaction evidence="1 11 12">
        <text>(2S,3R)-3-hydroxybutane-1,2,3-tricarboxylate = pyruvate + succinate</text>
        <dbReference type="Rhea" id="RHEA:16809"/>
        <dbReference type="ChEBI" id="CHEBI:15361"/>
        <dbReference type="ChEBI" id="CHEBI:30031"/>
        <dbReference type="ChEBI" id="CHEBI:57429"/>
        <dbReference type="EC" id="4.1.3.30"/>
    </reaction>
</comment>
<dbReference type="InterPro" id="IPR039556">
    <property type="entry name" value="ICL/PEPM"/>
</dbReference>
<dbReference type="PANTHER" id="PTHR42905:SF5">
    <property type="entry name" value="CARBOXYVINYL-CARBOXYPHOSPHONATE PHOSPHORYLMUTASE, CHLOROPLASTIC"/>
    <property type="match status" value="1"/>
</dbReference>
<accession>L0DCK4</accession>
<reference evidence="13 14" key="1">
    <citation type="submission" date="2012-02" db="EMBL/GenBank/DDBJ databases">
        <title>Complete sequence of chromosome of Singulisphaera acidiphila DSM 18658.</title>
        <authorList>
            <consortium name="US DOE Joint Genome Institute (JGI-PGF)"/>
            <person name="Lucas S."/>
            <person name="Copeland A."/>
            <person name="Lapidus A."/>
            <person name="Glavina del Rio T."/>
            <person name="Dalin E."/>
            <person name="Tice H."/>
            <person name="Bruce D."/>
            <person name="Goodwin L."/>
            <person name="Pitluck S."/>
            <person name="Peters L."/>
            <person name="Ovchinnikova G."/>
            <person name="Chertkov O."/>
            <person name="Kyrpides N."/>
            <person name="Mavromatis K."/>
            <person name="Ivanova N."/>
            <person name="Brettin T."/>
            <person name="Detter J.C."/>
            <person name="Han C."/>
            <person name="Larimer F."/>
            <person name="Land M."/>
            <person name="Hauser L."/>
            <person name="Markowitz V."/>
            <person name="Cheng J.-F."/>
            <person name="Hugenholtz P."/>
            <person name="Woyke T."/>
            <person name="Wu D."/>
            <person name="Tindall B."/>
            <person name="Pomrenke H."/>
            <person name="Brambilla E."/>
            <person name="Klenk H.-P."/>
            <person name="Eisen J.A."/>
        </authorList>
    </citation>
    <scope>NUCLEOTIDE SEQUENCE [LARGE SCALE GENOMIC DNA]</scope>
    <source>
        <strain evidence="14">ATCC BAA-1392 / DSM 18658 / VKM B-2454 / MOB10</strain>
    </source>
</reference>
<dbReference type="KEGG" id="saci:Sinac_2255"/>
<feature type="binding site" evidence="11">
    <location>
        <position position="84"/>
    </location>
    <ligand>
        <name>Mg(2+)</name>
        <dbReference type="ChEBI" id="CHEBI:18420"/>
    </ligand>
</feature>
<evidence type="ECO:0000313" key="13">
    <source>
        <dbReference type="EMBL" id="AGA26573.1"/>
    </source>
</evidence>